<evidence type="ECO:0000313" key="2">
    <source>
        <dbReference type="EMBL" id="KAF0927909.1"/>
    </source>
</evidence>
<feature type="region of interest" description="Disordered" evidence="1">
    <location>
        <begin position="191"/>
        <end position="219"/>
    </location>
</feature>
<dbReference type="EMBL" id="SPHZ02000003">
    <property type="protein sequence ID" value="KAF0927909.1"/>
    <property type="molecule type" value="Genomic_DNA"/>
</dbReference>
<accession>A0A6G1ETI5</accession>
<dbReference type="Proteomes" id="UP000479710">
    <property type="component" value="Unassembled WGS sequence"/>
</dbReference>
<comment type="caution">
    <text evidence="2">The sequence shown here is derived from an EMBL/GenBank/DDBJ whole genome shotgun (WGS) entry which is preliminary data.</text>
</comment>
<dbReference type="OrthoDB" id="686547at2759"/>
<evidence type="ECO:0000313" key="3">
    <source>
        <dbReference type="Proteomes" id="UP000479710"/>
    </source>
</evidence>
<dbReference type="PANTHER" id="PTHR31325">
    <property type="entry name" value="OS01G0798800 PROTEIN-RELATED"/>
    <property type="match status" value="1"/>
</dbReference>
<gene>
    <name evidence="2" type="ORF">E2562_036886</name>
</gene>
<sequence length="219" mass="23949">MRNRTELTQQGQPLQRASLRQRHCRLPTAIETIVVCHVATCYLERWPPQRLDGSQRQLQESYKVATYLSKYRAYLLFYKPKLLGSVGNTTVSYTCKTLVKEAAAAGGGGDDNMISQGKALAEQLRARGWVDWTELAEFWSEMLISLAPSGSVSAHEKGLGDGGEFITHLWALLYHAGIDDKFTWSSASASTSGGGSGGTVDNSTFQNDTAVESHTANIT</sequence>
<dbReference type="AlphaFoldDB" id="A0A6G1ETI5"/>
<feature type="compositionally biased region" description="Polar residues" evidence="1">
    <location>
        <begin position="200"/>
        <end position="219"/>
    </location>
</feature>
<name>A0A6G1ETI5_9ORYZ</name>
<evidence type="ECO:0008006" key="4">
    <source>
        <dbReference type="Google" id="ProtNLM"/>
    </source>
</evidence>
<dbReference type="InterPro" id="IPR007658">
    <property type="entry name" value="DUF594"/>
</dbReference>
<reference evidence="2 3" key="1">
    <citation type="submission" date="2019-11" db="EMBL/GenBank/DDBJ databases">
        <title>Whole genome sequence of Oryza granulata.</title>
        <authorList>
            <person name="Li W."/>
        </authorList>
    </citation>
    <scope>NUCLEOTIDE SEQUENCE [LARGE SCALE GENOMIC DNA]</scope>
    <source>
        <strain evidence="3">cv. Menghai</strain>
        <tissue evidence="2">Leaf</tissue>
    </source>
</reference>
<dbReference type="Pfam" id="PF04578">
    <property type="entry name" value="DUF594"/>
    <property type="match status" value="1"/>
</dbReference>
<protein>
    <recommendedName>
        <fullName evidence="4">DUF4220 domain-containing protein</fullName>
    </recommendedName>
</protein>
<evidence type="ECO:0000256" key="1">
    <source>
        <dbReference type="SAM" id="MobiDB-lite"/>
    </source>
</evidence>
<keyword evidence="3" id="KW-1185">Reference proteome</keyword>
<proteinExistence type="predicted"/>
<organism evidence="2 3">
    <name type="scientific">Oryza meyeriana var. granulata</name>
    <dbReference type="NCBI Taxonomy" id="110450"/>
    <lineage>
        <taxon>Eukaryota</taxon>
        <taxon>Viridiplantae</taxon>
        <taxon>Streptophyta</taxon>
        <taxon>Embryophyta</taxon>
        <taxon>Tracheophyta</taxon>
        <taxon>Spermatophyta</taxon>
        <taxon>Magnoliopsida</taxon>
        <taxon>Liliopsida</taxon>
        <taxon>Poales</taxon>
        <taxon>Poaceae</taxon>
        <taxon>BOP clade</taxon>
        <taxon>Oryzoideae</taxon>
        <taxon>Oryzeae</taxon>
        <taxon>Oryzinae</taxon>
        <taxon>Oryza</taxon>
        <taxon>Oryza meyeriana</taxon>
    </lineage>
</organism>